<dbReference type="InterPro" id="IPR050374">
    <property type="entry name" value="RRT5_SRSF_SR"/>
</dbReference>
<dbReference type="FunFam" id="3.30.70.330:FF:000931">
    <property type="entry name" value="Serine/arginine-rich-splicing factor SR34"/>
    <property type="match status" value="1"/>
</dbReference>
<evidence type="ECO:0000256" key="3">
    <source>
        <dbReference type="ARBA" id="ARBA00022737"/>
    </source>
</evidence>
<comment type="caution">
    <text evidence="9">The sequence shown here is derived from an EMBL/GenBank/DDBJ whole genome shotgun (WGS) entry which is preliminary data.</text>
</comment>
<feature type="domain" description="RRM" evidence="8">
    <location>
        <begin position="115"/>
        <end position="186"/>
    </location>
</feature>
<feature type="region of interest" description="Disordered" evidence="7">
    <location>
        <begin position="75"/>
        <end position="116"/>
    </location>
</feature>
<dbReference type="AlphaFoldDB" id="A0A225X398"/>
<evidence type="ECO:0000313" key="10">
    <source>
        <dbReference type="Proteomes" id="UP000198211"/>
    </source>
</evidence>
<dbReference type="PANTHER" id="PTHR23003:SF62">
    <property type="entry name" value="SERINE_ARGININE (SR)-TYPE SHUTTLING MRNA BINDING PROTEIN NPL3"/>
    <property type="match status" value="1"/>
</dbReference>
<dbReference type="CDD" id="cd12373">
    <property type="entry name" value="RRM_SRSF3_like"/>
    <property type="match status" value="1"/>
</dbReference>
<evidence type="ECO:0000256" key="7">
    <source>
        <dbReference type="SAM" id="MobiDB-lite"/>
    </source>
</evidence>
<keyword evidence="4 6" id="KW-0694">RNA-binding</keyword>
<comment type="subcellular location">
    <subcellularLocation>
        <location evidence="1">Nucleus</location>
    </subcellularLocation>
</comment>
<dbReference type="Gene3D" id="3.30.70.330">
    <property type="match status" value="2"/>
</dbReference>
<keyword evidence="3" id="KW-0677">Repeat</keyword>
<dbReference type="SUPFAM" id="SSF54928">
    <property type="entry name" value="RNA-binding domain, RBD"/>
    <property type="match status" value="1"/>
</dbReference>
<feature type="domain" description="RRM" evidence="8">
    <location>
        <begin position="3"/>
        <end position="76"/>
    </location>
</feature>
<evidence type="ECO:0000256" key="2">
    <source>
        <dbReference type="ARBA" id="ARBA00022664"/>
    </source>
</evidence>
<dbReference type="PROSITE" id="PS50102">
    <property type="entry name" value="RRM"/>
    <property type="match status" value="2"/>
</dbReference>
<dbReference type="GO" id="GO:0003729">
    <property type="term" value="F:mRNA binding"/>
    <property type="evidence" value="ECO:0007669"/>
    <property type="project" value="TreeGrafter"/>
</dbReference>
<gene>
    <name evidence="9" type="ORF">PHMEG_0001354</name>
</gene>
<organism evidence="9 10">
    <name type="scientific">Phytophthora megakarya</name>
    <dbReference type="NCBI Taxonomy" id="4795"/>
    <lineage>
        <taxon>Eukaryota</taxon>
        <taxon>Sar</taxon>
        <taxon>Stramenopiles</taxon>
        <taxon>Oomycota</taxon>
        <taxon>Peronosporomycetes</taxon>
        <taxon>Peronosporales</taxon>
        <taxon>Peronosporaceae</taxon>
        <taxon>Phytophthora</taxon>
    </lineage>
</organism>
<protein>
    <recommendedName>
        <fullName evidence="8">RRM domain-containing protein</fullName>
    </recommendedName>
</protein>
<feature type="compositionally biased region" description="Low complexity" evidence="7">
    <location>
        <begin position="223"/>
        <end position="240"/>
    </location>
</feature>
<keyword evidence="2" id="KW-0507">mRNA processing</keyword>
<evidence type="ECO:0000313" key="9">
    <source>
        <dbReference type="EMBL" id="OWZ23718.1"/>
    </source>
</evidence>
<evidence type="ECO:0000256" key="6">
    <source>
        <dbReference type="PROSITE-ProRule" id="PRU00176"/>
    </source>
</evidence>
<dbReference type="InterPro" id="IPR000504">
    <property type="entry name" value="RRM_dom"/>
</dbReference>
<evidence type="ECO:0000256" key="5">
    <source>
        <dbReference type="ARBA" id="ARBA00023242"/>
    </source>
</evidence>
<reference evidence="10" key="1">
    <citation type="submission" date="2017-03" db="EMBL/GenBank/DDBJ databases">
        <title>Phytopthora megakarya and P. palmivora, two closely related causual agents of cacao black pod achieved similar genome size and gene model numbers by different mechanisms.</title>
        <authorList>
            <person name="Ali S."/>
            <person name="Shao J."/>
            <person name="Larry D.J."/>
            <person name="Kronmiller B."/>
            <person name="Shen D."/>
            <person name="Strem M.D."/>
            <person name="Melnick R.L."/>
            <person name="Guiltinan M.J."/>
            <person name="Tyler B.M."/>
            <person name="Meinhardt L.W."/>
            <person name="Bailey B.A."/>
        </authorList>
    </citation>
    <scope>NUCLEOTIDE SEQUENCE [LARGE SCALE GENOMIC DNA]</scope>
    <source>
        <strain evidence="10">zdho120</strain>
    </source>
</reference>
<dbReference type="InterPro" id="IPR035979">
    <property type="entry name" value="RBD_domain_sf"/>
</dbReference>
<dbReference type="GO" id="GO:0005737">
    <property type="term" value="C:cytoplasm"/>
    <property type="evidence" value="ECO:0007669"/>
    <property type="project" value="TreeGrafter"/>
</dbReference>
<accession>A0A225X398</accession>
<dbReference type="SMART" id="SM00360">
    <property type="entry name" value="RRM"/>
    <property type="match status" value="2"/>
</dbReference>
<feature type="compositionally biased region" description="Basic residues" evidence="7">
    <location>
        <begin position="190"/>
        <end position="211"/>
    </location>
</feature>
<dbReference type="InterPro" id="IPR012677">
    <property type="entry name" value="Nucleotide-bd_a/b_plait_sf"/>
</dbReference>
<dbReference type="GO" id="GO:0005634">
    <property type="term" value="C:nucleus"/>
    <property type="evidence" value="ECO:0007669"/>
    <property type="project" value="UniProtKB-SubCell"/>
</dbReference>
<sequence length="240" mass="26769">MGTRVYVGGLPRDATSREIQDGFSRYGHVSNIWVARNPPGFAFVDFEDPRDADDAIRSMDGRDFLGGRIRVELARGGSRRDGGGRRGDDDRGGYGRGGGGDRFERGRNPPQRTDYRVRVTDLPRDVDWRNVKDFLRTGGEVTYCNIEADGSAIAEFQTKEDMEDAVKKLDDTEFRGSYVRVAPEGDSNRRSRSRSPARGRSPNRRSRSRSPARKDSPRRSRSRSASPAAGRSPSPRKNSA</sequence>
<dbReference type="Proteomes" id="UP000198211">
    <property type="component" value="Unassembled WGS sequence"/>
</dbReference>
<evidence type="ECO:0000256" key="1">
    <source>
        <dbReference type="ARBA" id="ARBA00004123"/>
    </source>
</evidence>
<name>A0A225X398_9STRA</name>
<dbReference type="PANTHER" id="PTHR23003">
    <property type="entry name" value="RNA RECOGNITION MOTIF RRM DOMAIN CONTAINING PROTEIN"/>
    <property type="match status" value="1"/>
</dbReference>
<evidence type="ECO:0000256" key="4">
    <source>
        <dbReference type="ARBA" id="ARBA00022884"/>
    </source>
</evidence>
<feature type="region of interest" description="Disordered" evidence="7">
    <location>
        <begin position="175"/>
        <end position="240"/>
    </location>
</feature>
<keyword evidence="10" id="KW-1185">Reference proteome</keyword>
<proteinExistence type="predicted"/>
<keyword evidence="5" id="KW-0539">Nucleus</keyword>
<dbReference type="STRING" id="4795.A0A225X398"/>
<dbReference type="Pfam" id="PF00076">
    <property type="entry name" value="RRM_1"/>
    <property type="match status" value="2"/>
</dbReference>
<dbReference type="GO" id="GO:0006397">
    <property type="term" value="P:mRNA processing"/>
    <property type="evidence" value="ECO:0007669"/>
    <property type="project" value="UniProtKB-KW"/>
</dbReference>
<evidence type="ECO:0000259" key="8">
    <source>
        <dbReference type="PROSITE" id="PS50102"/>
    </source>
</evidence>
<dbReference type="EMBL" id="NBNE01000048">
    <property type="protein sequence ID" value="OWZ23718.1"/>
    <property type="molecule type" value="Genomic_DNA"/>
</dbReference>
<dbReference type="FunFam" id="3.30.70.330:FF:001074">
    <property type="entry name" value="Splicing factor, arginine/serine-rich 7"/>
    <property type="match status" value="1"/>
</dbReference>
<dbReference type="OrthoDB" id="5970at2759"/>